<feature type="transmembrane region" description="Helical" evidence="6">
    <location>
        <begin position="99"/>
        <end position="120"/>
    </location>
</feature>
<feature type="transmembrane region" description="Helical" evidence="6">
    <location>
        <begin position="545"/>
        <end position="571"/>
    </location>
</feature>
<dbReference type="PANTHER" id="PTHR23501">
    <property type="entry name" value="MAJOR FACILITATOR SUPERFAMILY"/>
    <property type="match status" value="1"/>
</dbReference>
<evidence type="ECO:0000256" key="4">
    <source>
        <dbReference type="ARBA" id="ARBA00022989"/>
    </source>
</evidence>
<feature type="domain" description="Major facilitator superfamily (MFS) profile" evidence="7">
    <location>
        <begin position="63"/>
        <end position="538"/>
    </location>
</feature>
<proteinExistence type="predicted"/>
<dbReference type="Gene3D" id="1.20.1250.20">
    <property type="entry name" value="MFS general substrate transporter like domains"/>
    <property type="match status" value="1"/>
</dbReference>
<evidence type="ECO:0000313" key="9">
    <source>
        <dbReference type="Proteomes" id="UP000308768"/>
    </source>
</evidence>
<feature type="transmembrane region" description="Helical" evidence="6">
    <location>
        <begin position="184"/>
        <end position="204"/>
    </location>
</feature>
<dbReference type="GO" id="GO:0005886">
    <property type="term" value="C:plasma membrane"/>
    <property type="evidence" value="ECO:0007669"/>
    <property type="project" value="TreeGrafter"/>
</dbReference>
<feature type="transmembrane region" description="Helical" evidence="6">
    <location>
        <begin position="60"/>
        <end position="78"/>
    </location>
</feature>
<feature type="transmembrane region" description="Helical" evidence="6">
    <location>
        <begin position="369"/>
        <end position="388"/>
    </location>
</feature>
<keyword evidence="9" id="KW-1185">Reference proteome</keyword>
<dbReference type="PANTHER" id="PTHR23501:SF195">
    <property type="entry name" value="PEP5"/>
    <property type="match status" value="1"/>
</dbReference>
<dbReference type="STRING" id="331657.A0A4U0WNK8"/>
<dbReference type="InterPro" id="IPR036259">
    <property type="entry name" value="MFS_trans_sf"/>
</dbReference>
<dbReference type="OrthoDB" id="4161376at2759"/>
<feature type="transmembrane region" description="Helical" evidence="6">
    <location>
        <begin position="285"/>
        <end position="306"/>
    </location>
</feature>
<feature type="transmembrane region" description="Helical" evidence="6">
    <location>
        <begin position="469"/>
        <end position="487"/>
    </location>
</feature>
<evidence type="ECO:0000259" key="7">
    <source>
        <dbReference type="PROSITE" id="PS50850"/>
    </source>
</evidence>
<feature type="transmembrane region" description="Helical" evidence="6">
    <location>
        <begin position="400"/>
        <end position="419"/>
    </location>
</feature>
<dbReference type="AlphaFoldDB" id="A0A4U0WNK8"/>
<feature type="transmembrane region" description="Helical" evidence="6">
    <location>
        <begin position="326"/>
        <end position="357"/>
    </location>
</feature>
<dbReference type="InterPro" id="IPR010573">
    <property type="entry name" value="MFS_Str1/Tri12-like"/>
</dbReference>
<feature type="transmembrane region" description="Helical" evidence="6">
    <location>
        <begin position="256"/>
        <end position="278"/>
    </location>
</feature>
<dbReference type="EMBL" id="NAJN01001213">
    <property type="protein sequence ID" value="TKA64852.1"/>
    <property type="molecule type" value="Genomic_DNA"/>
</dbReference>
<evidence type="ECO:0000256" key="6">
    <source>
        <dbReference type="SAM" id="Phobius"/>
    </source>
</evidence>
<feature type="transmembrane region" description="Helical" evidence="6">
    <location>
        <begin position="499"/>
        <end position="525"/>
    </location>
</feature>
<evidence type="ECO:0000313" key="8">
    <source>
        <dbReference type="EMBL" id="TKA64852.1"/>
    </source>
</evidence>
<keyword evidence="4 6" id="KW-1133">Transmembrane helix</keyword>
<name>A0A4U0WNK8_9PEZI</name>
<gene>
    <name evidence="8" type="ORF">B0A49_06329</name>
</gene>
<dbReference type="Pfam" id="PF06609">
    <property type="entry name" value="TRI12"/>
    <property type="match status" value="1"/>
</dbReference>
<sequence>MDIMSADIQHDMKHQVQHVEHSSPNSELESNIEKHPSHGAGYKLDGIPIEDGHYVVTMKTWAVVVVLALSYGVSFWPVPFISTIQTQIATQLGNPGDGTWFTSVYTMGGTIAFMICGANSDLFGRRWFILAGNICLFVGAILGATAKDTKQIIAGMALIGFGGGNCQLAAFALPELLPNKWRHFAVVIADGGIYFTVIVGPVTARYAIRNGRSWEWGLYGTAIMAAVSFVLLFFFYYPPAHPRGIPFGQAMRELDYVGMISFVGAAALILVGIVYSTFLKSTDPIVIGTLVAGFGSLIFFICWETFMPLKQPLTPPHLFTKHKGRALTAPFVAGFVVTMFYYGTNIVWPTMVAVFFASPTGDYTYPMKLSIVQGIGITLGATILSFGATPIAKRGLNWKWQLTIAVTMMTVFGGLLALGNPERLGLCVAFAFLSATGYGFAQYLSIAYIQFGADQVELGIAGDLAGVARYAGGAVAVTIYLSILGNVQATKAAVLIPEAVVGAGGTATIAAGVAAALPLGAAALMKVPGITLAIAEAGGAAFVQSYVLAVRAVALSSVAFGVVGIVACICCEDIGPKMNSKIEIFLENDVQAEKNKFH</sequence>
<reference evidence="8 9" key="1">
    <citation type="submission" date="2017-03" db="EMBL/GenBank/DDBJ databases">
        <title>Genomes of endolithic fungi from Antarctica.</title>
        <authorList>
            <person name="Coleine C."/>
            <person name="Masonjones S."/>
            <person name="Stajich J.E."/>
        </authorList>
    </citation>
    <scope>NUCLEOTIDE SEQUENCE [LARGE SCALE GENOMIC DNA]</scope>
    <source>
        <strain evidence="8 9">CCFEE 5187</strain>
    </source>
</reference>
<comment type="subcellular location">
    <subcellularLocation>
        <location evidence="1">Membrane</location>
        <topology evidence="1">Multi-pass membrane protein</topology>
    </subcellularLocation>
</comment>
<accession>A0A4U0WNK8</accession>
<dbReference type="Proteomes" id="UP000308768">
    <property type="component" value="Unassembled WGS sequence"/>
</dbReference>
<organism evidence="8 9">
    <name type="scientific">Cryomyces minteri</name>
    <dbReference type="NCBI Taxonomy" id="331657"/>
    <lineage>
        <taxon>Eukaryota</taxon>
        <taxon>Fungi</taxon>
        <taxon>Dikarya</taxon>
        <taxon>Ascomycota</taxon>
        <taxon>Pezizomycotina</taxon>
        <taxon>Dothideomycetes</taxon>
        <taxon>Dothideomycetes incertae sedis</taxon>
        <taxon>Cryomyces</taxon>
    </lineage>
</organism>
<feature type="transmembrane region" description="Helical" evidence="6">
    <location>
        <begin position="216"/>
        <end position="236"/>
    </location>
</feature>
<evidence type="ECO:0000256" key="2">
    <source>
        <dbReference type="ARBA" id="ARBA00022448"/>
    </source>
</evidence>
<evidence type="ECO:0000256" key="3">
    <source>
        <dbReference type="ARBA" id="ARBA00022692"/>
    </source>
</evidence>
<dbReference type="GO" id="GO:0022857">
    <property type="term" value="F:transmembrane transporter activity"/>
    <property type="evidence" value="ECO:0007669"/>
    <property type="project" value="InterPro"/>
</dbReference>
<keyword evidence="3 6" id="KW-0812">Transmembrane</keyword>
<evidence type="ECO:0000256" key="1">
    <source>
        <dbReference type="ARBA" id="ARBA00004141"/>
    </source>
</evidence>
<dbReference type="PROSITE" id="PS50850">
    <property type="entry name" value="MFS"/>
    <property type="match status" value="1"/>
</dbReference>
<feature type="transmembrane region" description="Helical" evidence="6">
    <location>
        <begin position="126"/>
        <end position="145"/>
    </location>
</feature>
<keyword evidence="5 6" id="KW-0472">Membrane</keyword>
<comment type="caution">
    <text evidence="8">The sequence shown here is derived from an EMBL/GenBank/DDBJ whole genome shotgun (WGS) entry which is preliminary data.</text>
</comment>
<evidence type="ECO:0000256" key="5">
    <source>
        <dbReference type="ARBA" id="ARBA00023136"/>
    </source>
</evidence>
<dbReference type="InterPro" id="IPR020846">
    <property type="entry name" value="MFS_dom"/>
</dbReference>
<dbReference type="SUPFAM" id="SSF103473">
    <property type="entry name" value="MFS general substrate transporter"/>
    <property type="match status" value="1"/>
</dbReference>
<feature type="transmembrane region" description="Helical" evidence="6">
    <location>
        <begin position="426"/>
        <end position="449"/>
    </location>
</feature>
<keyword evidence="2" id="KW-0813">Transport</keyword>
<protein>
    <recommendedName>
        <fullName evidence="7">Major facilitator superfamily (MFS) profile domain-containing protein</fullName>
    </recommendedName>
</protein>